<name>Q67MX4_SYMTH</name>
<dbReference type="InterPro" id="IPR017896">
    <property type="entry name" value="4Fe4S_Fe-S-bd"/>
</dbReference>
<evidence type="ECO:0000313" key="7">
    <source>
        <dbReference type="EMBL" id="BAD40969.1"/>
    </source>
</evidence>
<dbReference type="NCBIfam" id="TIGR03379">
    <property type="entry name" value="glycerol3P_GlpC"/>
    <property type="match status" value="1"/>
</dbReference>
<keyword evidence="1" id="KW-0004">4Fe-4S</keyword>
<dbReference type="InterPro" id="IPR017900">
    <property type="entry name" value="4Fe4S_Fe_S_CS"/>
</dbReference>
<dbReference type="KEGG" id="sth:STH1984"/>
<dbReference type="GO" id="GO:0051539">
    <property type="term" value="F:4 iron, 4 sulfur cluster binding"/>
    <property type="evidence" value="ECO:0007669"/>
    <property type="project" value="UniProtKB-KW"/>
</dbReference>
<evidence type="ECO:0000256" key="1">
    <source>
        <dbReference type="ARBA" id="ARBA00022485"/>
    </source>
</evidence>
<dbReference type="HOGENOM" id="CLU_023081_7_1_9"/>
<dbReference type="Proteomes" id="UP000000417">
    <property type="component" value="Chromosome"/>
</dbReference>
<sequence length="406" mass="44814">MIHEYDACLKCTVCEMHCPVLRVAPEFPGPKNGGPGLARLRAAGEVVELDHLDLCLGCRTCDTVCPSGIRPAELVNAPKVAQVSRRGLPLREWVLTHTYLFGPLAVRMPGLVNGVLANGPIRWTMEKVLHIDRHKPMPKYANHSFREWFRRRRSPWQDRPAPNGRVVYFHGCSVQYMEPHIGRHVVEVLEHNGFEVVLPPQKCCGLPLIANGDLKSAAGNGRYNVQHLREWAAQGVPIVVSSTSCSLTLKHDYPGLLGLDGAGAVAEQVYDLFEFLMACHEQGLLRTDFRPIRERLPYHQPCHQRAQAIGLPAVELLNLIPGVEAWNLDAGCCGSAGTYGFKEEKYGVSMRVGQAMADALRASGASRAVSDCETCRWQIEYQAGMQAVHPVSVLWGAYGLGDRKGT</sequence>
<evidence type="ECO:0000256" key="4">
    <source>
        <dbReference type="ARBA" id="ARBA00023004"/>
    </source>
</evidence>
<dbReference type="GO" id="GO:0046872">
    <property type="term" value="F:metal ion binding"/>
    <property type="evidence" value="ECO:0007669"/>
    <property type="project" value="UniProtKB-KW"/>
</dbReference>
<keyword evidence="4" id="KW-0408">Iron</keyword>
<dbReference type="SUPFAM" id="SSF46548">
    <property type="entry name" value="alpha-helical ferredoxin"/>
    <property type="match status" value="1"/>
</dbReference>
<dbReference type="PROSITE" id="PS00198">
    <property type="entry name" value="4FE4S_FER_1"/>
    <property type="match status" value="1"/>
</dbReference>
<accession>Q67MX4</accession>
<dbReference type="GO" id="GO:0009061">
    <property type="term" value="P:anaerobic respiration"/>
    <property type="evidence" value="ECO:0007669"/>
    <property type="project" value="InterPro"/>
</dbReference>
<gene>
    <name evidence="7" type="ordered locus">STH1984</name>
</gene>
<dbReference type="eggNOG" id="COG0247">
    <property type="taxonomic scope" value="Bacteria"/>
</dbReference>
<keyword evidence="5" id="KW-0411">Iron-sulfur</keyword>
<evidence type="ECO:0000256" key="3">
    <source>
        <dbReference type="ARBA" id="ARBA00022737"/>
    </source>
</evidence>
<evidence type="ECO:0000259" key="6">
    <source>
        <dbReference type="PROSITE" id="PS51379"/>
    </source>
</evidence>
<keyword evidence="2" id="KW-0479">Metal-binding</keyword>
<dbReference type="GO" id="GO:0009331">
    <property type="term" value="C:glycerol-3-phosphate dehydrogenase (FAD) complex"/>
    <property type="evidence" value="ECO:0007669"/>
    <property type="project" value="InterPro"/>
</dbReference>
<feature type="domain" description="4Fe-4S ferredoxin-type" evidence="6">
    <location>
        <begin position="45"/>
        <end position="75"/>
    </location>
</feature>
<dbReference type="STRING" id="292459.STH1984"/>
<dbReference type="Pfam" id="PF13183">
    <property type="entry name" value="Fer4_8"/>
    <property type="match status" value="1"/>
</dbReference>
<proteinExistence type="predicted"/>
<keyword evidence="8" id="KW-1185">Reference proteome</keyword>
<dbReference type="GO" id="GO:0016020">
    <property type="term" value="C:membrane"/>
    <property type="evidence" value="ECO:0007669"/>
    <property type="project" value="InterPro"/>
</dbReference>
<dbReference type="InterPro" id="IPR004017">
    <property type="entry name" value="Cys_rich_dom"/>
</dbReference>
<organism evidence="7 8">
    <name type="scientific">Symbiobacterium thermophilum (strain DSM 24528 / JCM 14929 / IAM 14863 / T)</name>
    <dbReference type="NCBI Taxonomy" id="292459"/>
    <lineage>
        <taxon>Bacteria</taxon>
        <taxon>Bacillati</taxon>
        <taxon>Bacillota</taxon>
        <taxon>Clostridia</taxon>
        <taxon>Eubacteriales</taxon>
        <taxon>Symbiobacteriaceae</taxon>
        <taxon>Symbiobacterium</taxon>
    </lineage>
</organism>
<dbReference type="PANTHER" id="PTHR32479:SF19">
    <property type="entry name" value="ANAEROBIC GLYCEROL-3-PHOSPHATE DEHYDROGENASE SUBUNIT C"/>
    <property type="match status" value="1"/>
</dbReference>
<dbReference type="EMBL" id="AP006840">
    <property type="protein sequence ID" value="BAD40969.1"/>
    <property type="molecule type" value="Genomic_DNA"/>
</dbReference>
<dbReference type="NCBIfam" id="NF008369">
    <property type="entry name" value="PRK11168.1"/>
    <property type="match status" value="1"/>
</dbReference>
<dbReference type="InterPro" id="IPR017753">
    <property type="entry name" value="G3P_DH_GlpC_su"/>
</dbReference>
<evidence type="ECO:0000256" key="5">
    <source>
        <dbReference type="ARBA" id="ARBA00023014"/>
    </source>
</evidence>
<dbReference type="PANTHER" id="PTHR32479">
    <property type="entry name" value="GLYCOLATE OXIDASE IRON-SULFUR SUBUNIT"/>
    <property type="match status" value="1"/>
</dbReference>
<dbReference type="InterPro" id="IPR009051">
    <property type="entry name" value="Helical_ferredxn"/>
</dbReference>
<reference evidence="7 8" key="1">
    <citation type="journal article" date="2004" name="Nucleic Acids Res.">
        <title>Genome sequence of Symbiobacterium thermophilum, an uncultivable bacterium that depends on microbial commensalism.</title>
        <authorList>
            <person name="Ueda K."/>
            <person name="Yamashita A."/>
            <person name="Ishikawa J."/>
            <person name="Shimada M."/>
            <person name="Watsuji T."/>
            <person name="Morimura K."/>
            <person name="Ikeda H."/>
            <person name="Hattori M."/>
            <person name="Beppu T."/>
        </authorList>
    </citation>
    <scope>NUCLEOTIDE SEQUENCE [LARGE SCALE GENOMIC DNA]</scope>
    <source>
        <strain evidence="8">T / IAM 14863</strain>
    </source>
</reference>
<dbReference type="PROSITE" id="PS51379">
    <property type="entry name" value="4FE4S_FER_2"/>
    <property type="match status" value="2"/>
</dbReference>
<dbReference type="GO" id="GO:0016491">
    <property type="term" value="F:oxidoreductase activity"/>
    <property type="evidence" value="ECO:0007669"/>
    <property type="project" value="UniProtKB-ARBA"/>
</dbReference>
<evidence type="ECO:0000313" key="8">
    <source>
        <dbReference type="Proteomes" id="UP000000417"/>
    </source>
</evidence>
<dbReference type="RefSeq" id="WP_011196111.1">
    <property type="nucleotide sequence ID" value="NC_006177.1"/>
</dbReference>
<keyword evidence="3" id="KW-0677">Repeat</keyword>
<dbReference type="Gene3D" id="1.10.1060.10">
    <property type="entry name" value="Alpha-helical ferredoxin"/>
    <property type="match status" value="1"/>
</dbReference>
<dbReference type="Pfam" id="PF02754">
    <property type="entry name" value="CCG"/>
    <property type="match status" value="2"/>
</dbReference>
<protein>
    <submittedName>
        <fullName evidence="7">Anaerobic glycerol-3-phosphate dehydrogenase subunit C</fullName>
    </submittedName>
</protein>
<dbReference type="AlphaFoldDB" id="Q67MX4"/>
<feature type="domain" description="4Fe-4S ferredoxin-type" evidence="6">
    <location>
        <begin position="1"/>
        <end position="26"/>
    </location>
</feature>
<evidence type="ECO:0000256" key="2">
    <source>
        <dbReference type="ARBA" id="ARBA00022723"/>
    </source>
</evidence>